<dbReference type="PANTHER" id="PTHR15938">
    <property type="entry name" value="TBP-1 INTERACTING PROTEIN"/>
    <property type="match status" value="1"/>
</dbReference>
<dbReference type="GO" id="GO:0010774">
    <property type="term" value="P:meiotic strand invasion involved in reciprocal meiotic recombination"/>
    <property type="evidence" value="ECO:0007669"/>
    <property type="project" value="TreeGrafter"/>
</dbReference>
<keyword evidence="6" id="KW-0175">Coiled coil</keyword>
<keyword evidence="9" id="KW-1185">Reference proteome</keyword>
<evidence type="ECO:0000313" key="8">
    <source>
        <dbReference type="EMBL" id="TNJ27828.1"/>
    </source>
</evidence>
<reference evidence="8 9" key="1">
    <citation type="submission" date="2019-05" db="EMBL/GenBank/DDBJ databases">
        <title>The compact genome of Giardia muris reveals important steps in the evolution of intestinal protozoan parasites.</title>
        <authorList>
            <person name="Xu F."/>
            <person name="Jimenez-Gonzalez A."/>
            <person name="Einarsson E."/>
            <person name="Astvaldsson A."/>
            <person name="Peirasmaki D."/>
            <person name="Eckmann L."/>
            <person name="Andersson J.O."/>
            <person name="Svard S.G."/>
            <person name="Jerlstrom-Hultqvist J."/>
        </authorList>
    </citation>
    <scope>NUCLEOTIDE SEQUENCE [LARGE SCALE GENOMIC DNA]</scope>
    <source>
        <strain evidence="8 9">Roberts-Thomson</strain>
    </source>
</reference>
<dbReference type="InterPro" id="IPR010776">
    <property type="entry name" value="Hop2_WH_dom"/>
</dbReference>
<keyword evidence="4" id="KW-0539">Nucleus</keyword>
<evidence type="ECO:0000256" key="2">
    <source>
        <dbReference type="ARBA" id="ARBA00007922"/>
    </source>
</evidence>
<dbReference type="GO" id="GO:0000709">
    <property type="term" value="P:meiotic joint molecule formation"/>
    <property type="evidence" value="ECO:0007669"/>
    <property type="project" value="TreeGrafter"/>
</dbReference>
<organism evidence="8 9">
    <name type="scientific">Giardia muris</name>
    <dbReference type="NCBI Taxonomy" id="5742"/>
    <lineage>
        <taxon>Eukaryota</taxon>
        <taxon>Metamonada</taxon>
        <taxon>Diplomonadida</taxon>
        <taxon>Hexamitidae</taxon>
        <taxon>Giardiinae</taxon>
        <taxon>Giardia</taxon>
    </lineage>
</organism>
<gene>
    <name evidence="8" type="ORF">GMRT_12638</name>
</gene>
<evidence type="ECO:0000259" key="7">
    <source>
        <dbReference type="Pfam" id="PF07106"/>
    </source>
</evidence>
<evidence type="ECO:0000256" key="6">
    <source>
        <dbReference type="SAM" id="Coils"/>
    </source>
</evidence>
<proteinExistence type="inferred from homology"/>
<dbReference type="Pfam" id="PF07106">
    <property type="entry name" value="WHD_TBPIP"/>
    <property type="match status" value="1"/>
</dbReference>
<evidence type="ECO:0000256" key="4">
    <source>
        <dbReference type="ARBA" id="ARBA00023242"/>
    </source>
</evidence>
<evidence type="ECO:0000256" key="1">
    <source>
        <dbReference type="ARBA" id="ARBA00004123"/>
    </source>
</evidence>
<evidence type="ECO:0000313" key="9">
    <source>
        <dbReference type="Proteomes" id="UP000315496"/>
    </source>
</evidence>
<dbReference type="GO" id="GO:0003690">
    <property type="term" value="F:double-stranded DNA binding"/>
    <property type="evidence" value="ECO:0007669"/>
    <property type="project" value="TreeGrafter"/>
</dbReference>
<keyword evidence="5" id="KW-0469">Meiosis</keyword>
<evidence type="ECO:0000256" key="3">
    <source>
        <dbReference type="ARBA" id="ARBA00023172"/>
    </source>
</evidence>
<feature type="coiled-coil region" evidence="6">
    <location>
        <begin position="80"/>
        <end position="144"/>
    </location>
</feature>
<protein>
    <submittedName>
        <fullName evidence="8">Tat binding protein 1(TBP-1)-interacting protein</fullName>
    </submittedName>
</protein>
<evidence type="ECO:0000256" key="5">
    <source>
        <dbReference type="ARBA" id="ARBA00023254"/>
    </source>
</evidence>
<comment type="subcellular location">
    <subcellularLocation>
        <location evidence="1">Nucleus</location>
    </subcellularLocation>
</comment>
<dbReference type="EMBL" id="VDLU01000003">
    <property type="protein sequence ID" value="TNJ27828.1"/>
    <property type="molecule type" value="Genomic_DNA"/>
</dbReference>
<dbReference type="PANTHER" id="PTHR15938:SF0">
    <property type="entry name" value="HOMOLOGOUS-PAIRING PROTEIN 2 HOMOLOG"/>
    <property type="match status" value="1"/>
</dbReference>
<dbReference type="AlphaFoldDB" id="A0A4Z1SWB1"/>
<keyword evidence="3" id="KW-0233">DNA recombination</keyword>
<dbReference type="Gene3D" id="1.10.10.10">
    <property type="entry name" value="Winged helix-like DNA-binding domain superfamily/Winged helix DNA-binding domain"/>
    <property type="match status" value="1"/>
</dbReference>
<dbReference type="GO" id="GO:0007129">
    <property type="term" value="P:homologous chromosome pairing at meiosis"/>
    <property type="evidence" value="ECO:0007669"/>
    <property type="project" value="TreeGrafter"/>
</dbReference>
<dbReference type="OrthoDB" id="272266at2759"/>
<sequence>MAAAKEVFAAVRDLMKSTNRPQNVQTALNNTGSRFGKTAIQKALDELVAQNECIYTEIGKTGKLYLWNQALLPVLSDAELMAIGAEIATLREEHDRLLQQKTTLEIQQRRLGASLPTETLLEEVERLEAEVKENTDKLKLIDSAGAGISDADMLTYQKQYRDALMAWQTRRTRCMEFIENMSEGLDVKPMKLLDQLGLEPGLPASAIAEMKRTQPPQNVTATDIRRARAAKA</sequence>
<dbReference type="VEuPathDB" id="GiardiaDB:GMRT_12638"/>
<dbReference type="GO" id="GO:0120230">
    <property type="term" value="F:recombinase activator activity"/>
    <property type="evidence" value="ECO:0007669"/>
    <property type="project" value="TreeGrafter"/>
</dbReference>
<dbReference type="GO" id="GO:0120231">
    <property type="term" value="C:DNA recombinase auxiliary factor complex"/>
    <property type="evidence" value="ECO:0007669"/>
    <property type="project" value="TreeGrafter"/>
</dbReference>
<name>A0A4Z1SWB1_GIAMU</name>
<comment type="similarity">
    <text evidence="2">Belongs to the HOP2 family.</text>
</comment>
<dbReference type="GO" id="GO:0000794">
    <property type="term" value="C:condensed nuclear chromosome"/>
    <property type="evidence" value="ECO:0007669"/>
    <property type="project" value="TreeGrafter"/>
</dbReference>
<dbReference type="Proteomes" id="UP000315496">
    <property type="component" value="Chromosome 3"/>
</dbReference>
<feature type="domain" description="Homologous-pairing protein 2 winged helix" evidence="7">
    <location>
        <begin position="8"/>
        <end position="68"/>
    </location>
</feature>
<comment type="caution">
    <text evidence="8">The sequence shown here is derived from an EMBL/GenBank/DDBJ whole genome shotgun (WGS) entry which is preliminary data.</text>
</comment>
<accession>A0A4Z1SWB1</accession>
<dbReference type="InterPro" id="IPR036388">
    <property type="entry name" value="WH-like_DNA-bd_sf"/>
</dbReference>